<organism evidence="4">
    <name type="scientific">Naegleria gruberi</name>
    <name type="common">Amoeba</name>
    <dbReference type="NCBI Taxonomy" id="5762"/>
    <lineage>
        <taxon>Eukaryota</taxon>
        <taxon>Discoba</taxon>
        <taxon>Heterolobosea</taxon>
        <taxon>Tetramitia</taxon>
        <taxon>Eutetramitia</taxon>
        <taxon>Vahlkampfiidae</taxon>
        <taxon>Naegleria</taxon>
    </lineage>
</organism>
<reference evidence="3 4" key="1">
    <citation type="journal article" date="2010" name="Cell">
        <title>The genome of Naegleria gruberi illuminates early eukaryotic versatility.</title>
        <authorList>
            <person name="Fritz-Laylin L.K."/>
            <person name="Prochnik S.E."/>
            <person name="Ginger M.L."/>
            <person name="Dacks J.B."/>
            <person name="Carpenter M.L."/>
            <person name="Field M.C."/>
            <person name="Kuo A."/>
            <person name="Paredez A."/>
            <person name="Chapman J."/>
            <person name="Pham J."/>
            <person name="Shu S."/>
            <person name="Neupane R."/>
            <person name="Cipriano M."/>
            <person name="Mancuso J."/>
            <person name="Tu H."/>
            <person name="Salamov A."/>
            <person name="Lindquist E."/>
            <person name="Shapiro H."/>
            <person name="Lucas S."/>
            <person name="Grigoriev I.V."/>
            <person name="Cande W.Z."/>
            <person name="Fulton C."/>
            <person name="Rokhsar D.S."/>
            <person name="Dawson S.C."/>
        </authorList>
    </citation>
    <scope>NUCLEOTIDE SEQUENCE [LARGE SCALE GENOMIC DNA]</scope>
    <source>
        <strain evidence="3 4">NEG-M</strain>
    </source>
</reference>
<dbReference type="KEGG" id="ngr:NAEGRDRAFT_70199"/>
<gene>
    <name evidence="3" type="ORF">NAEGRDRAFT_70199</name>
</gene>
<sequence>MGKASKAGKIILGIISGTSFVLSLLSSLLQISSVSYYAVKVQSTSANIEYYILMAIPLFFSLLTVILSALFFYDQILMRIIRERNFKAYNVLSKACCRSCCLKIFNLTHKSLCLAYVVSSVATVGTSLMSSILSGAVVRGEASVSLQSETVTLWFSSMIVCCVFGALSVIDSLLIMMRNYEKKEDAVMPASSMSSQMLETQSNTTPYDYKN</sequence>
<dbReference type="AlphaFoldDB" id="D2VMN2"/>
<proteinExistence type="predicted"/>
<dbReference type="Proteomes" id="UP000006671">
    <property type="component" value="Unassembled WGS sequence"/>
</dbReference>
<dbReference type="InParanoid" id="D2VMN2"/>
<dbReference type="VEuPathDB" id="AmoebaDB:NAEGRDRAFT_70199"/>
<keyword evidence="2" id="KW-1133">Transmembrane helix</keyword>
<evidence type="ECO:0000313" key="4">
    <source>
        <dbReference type="Proteomes" id="UP000006671"/>
    </source>
</evidence>
<feature type="transmembrane region" description="Helical" evidence="2">
    <location>
        <begin position="50"/>
        <end position="73"/>
    </location>
</feature>
<name>D2VMN2_NAEGR</name>
<feature type="transmembrane region" description="Helical" evidence="2">
    <location>
        <begin position="153"/>
        <end position="174"/>
    </location>
</feature>
<keyword evidence="2" id="KW-0812">Transmembrane</keyword>
<feature type="region of interest" description="Disordered" evidence="1">
    <location>
        <begin position="191"/>
        <end position="211"/>
    </location>
</feature>
<evidence type="ECO:0000256" key="1">
    <source>
        <dbReference type="SAM" id="MobiDB-lite"/>
    </source>
</evidence>
<feature type="transmembrane region" description="Helical" evidence="2">
    <location>
        <begin position="12"/>
        <end position="38"/>
    </location>
</feature>
<evidence type="ECO:0000313" key="3">
    <source>
        <dbReference type="EMBL" id="EFC41860.1"/>
    </source>
</evidence>
<keyword evidence="2" id="KW-0472">Membrane</keyword>
<dbReference type="RefSeq" id="XP_002674604.1">
    <property type="nucleotide sequence ID" value="XM_002674558.1"/>
</dbReference>
<evidence type="ECO:0000256" key="2">
    <source>
        <dbReference type="SAM" id="Phobius"/>
    </source>
</evidence>
<protein>
    <submittedName>
        <fullName evidence="3">Predicted protein</fullName>
    </submittedName>
</protein>
<feature type="transmembrane region" description="Helical" evidence="2">
    <location>
        <begin position="113"/>
        <end position="133"/>
    </location>
</feature>
<dbReference type="EMBL" id="GG738883">
    <property type="protein sequence ID" value="EFC41860.1"/>
    <property type="molecule type" value="Genomic_DNA"/>
</dbReference>
<accession>D2VMN2</accession>
<keyword evidence="4" id="KW-1185">Reference proteome</keyword>
<dbReference type="GeneID" id="8851533"/>